<evidence type="ECO:0000256" key="1">
    <source>
        <dbReference type="ARBA" id="ARBA00004255"/>
    </source>
</evidence>
<keyword evidence="3" id="KW-0446">Lipid-binding</keyword>
<evidence type="ECO:0000256" key="4">
    <source>
        <dbReference type="ARBA" id="ARBA00023136"/>
    </source>
</evidence>
<protein>
    <submittedName>
        <fullName evidence="5">GPP34 family phosphoprotein</fullName>
    </submittedName>
</protein>
<dbReference type="Gene3D" id="1.10.3630.10">
    <property type="entry name" value="yeast vps74-n-term truncation variant domain like"/>
    <property type="match status" value="1"/>
</dbReference>
<evidence type="ECO:0000313" key="6">
    <source>
        <dbReference type="Proteomes" id="UP000282515"/>
    </source>
</evidence>
<comment type="subcellular location">
    <subcellularLocation>
        <location evidence="1">Golgi apparatus membrane</location>
        <topology evidence="1">Peripheral membrane protein</topology>
        <orientation evidence="1">Cytoplasmic side</orientation>
    </subcellularLocation>
</comment>
<dbReference type="AlphaFoldDB" id="A0A3L8PJJ2"/>
<dbReference type="GO" id="GO:0012505">
    <property type="term" value="C:endomembrane system"/>
    <property type="evidence" value="ECO:0007669"/>
    <property type="project" value="UniProtKB-ARBA"/>
</dbReference>
<dbReference type="EMBL" id="RDBF01000012">
    <property type="protein sequence ID" value="RLV54863.1"/>
    <property type="molecule type" value="Genomic_DNA"/>
</dbReference>
<accession>A0A3L8PJJ2</accession>
<keyword evidence="4" id="KW-0472">Membrane</keyword>
<dbReference type="GO" id="GO:0070273">
    <property type="term" value="F:phosphatidylinositol-4-phosphate binding"/>
    <property type="evidence" value="ECO:0007669"/>
    <property type="project" value="InterPro"/>
</dbReference>
<proteinExistence type="predicted"/>
<dbReference type="Proteomes" id="UP000282515">
    <property type="component" value="Unassembled WGS sequence"/>
</dbReference>
<evidence type="ECO:0000256" key="3">
    <source>
        <dbReference type="ARBA" id="ARBA00023121"/>
    </source>
</evidence>
<dbReference type="Pfam" id="PF05719">
    <property type="entry name" value="GPP34"/>
    <property type="match status" value="1"/>
</dbReference>
<dbReference type="RefSeq" id="WP_121795139.1">
    <property type="nucleotide sequence ID" value="NZ_RDBF01000012.1"/>
</dbReference>
<keyword evidence="6" id="KW-1185">Reference proteome</keyword>
<sequence>MGTATDLVLIATHPGTHKLLLSTVNNDAILGGAHLLDLVKAGRIGVEGNAKKAKVFVVDGSPVADPEIDAALARIRDGKKRRASDAVGRMGKNGVKNAYRRLCENGQLRPRNETFLGFPLRRHDVIDLAGREGLRNRVRACLLQGQPADGRTGPLIGLLHASDQLKLVVDKHERKQAKAAAAHISEGDWASAGVKDAIAATQTALMVAVFVPTMTAASSGS</sequence>
<evidence type="ECO:0000313" key="5">
    <source>
        <dbReference type="EMBL" id="RLV54863.1"/>
    </source>
</evidence>
<evidence type="ECO:0000256" key="2">
    <source>
        <dbReference type="ARBA" id="ARBA00023034"/>
    </source>
</evidence>
<gene>
    <name evidence="5" type="ORF">D9V41_13655</name>
</gene>
<organism evidence="5 6">
    <name type="scientific">Aeromicrobium phragmitis</name>
    <dbReference type="NCBI Taxonomy" id="2478914"/>
    <lineage>
        <taxon>Bacteria</taxon>
        <taxon>Bacillati</taxon>
        <taxon>Actinomycetota</taxon>
        <taxon>Actinomycetes</taxon>
        <taxon>Propionibacteriales</taxon>
        <taxon>Nocardioidaceae</taxon>
        <taxon>Aeromicrobium</taxon>
    </lineage>
</organism>
<comment type="caution">
    <text evidence="5">The sequence shown here is derived from an EMBL/GenBank/DDBJ whole genome shotgun (WGS) entry which is preliminary data.</text>
</comment>
<name>A0A3L8PJJ2_9ACTN</name>
<dbReference type="GO" id="GO:0005737">
    <property type="term" value="C:cytoplasm"/>
    <property type="evidence" value="ECO:0007669"/>
    <property type="project" value="UniProtKB-ARBA"/>
</dbReference>
<dbReference type="InterPro" id="IPR008628">
    <property type="entry name" value="GPP34-like"/>
</dbReference>
<dbReference type="OrthoDB" id="4962633at2"/>
<dbReference type="InterPro" id="IPR038261">
    <property type="entry name" value="GPP34-like_sf"/>
</dbReference>
<reference evidence="5 6" key="1">
    <citation type="submission" date="2018-10" db="EMBL/GenBank/DDBJ databases">
        <title>Aeromicrobium sp. 9W16Y-2 whole genome shotgun sequence.</title>
        <authorList>
            <person name="Li F."/>
        </authorList>
    </citation>
    <scope>NUCLEOTIDE SEQUENCE [LARGE SCALE GENOMIC DNA]</scope>
    <source>
        <strain evidence="5 6">9W16Y-2</strain>
    </source>
</reference>
<keyword evidence="2" id="KW-0333">Golgi apparatus</keyword>